<dbReference type="Gene3D" id="3.90.550.10">
    <property type="entry name" value="Spore Coat Polysaccharide Biosynthesis Protein SpsA, Chain A"/>
    <property type="match status" value="1"/>
</dbReference>
<gene>
    <name evidence="1" type="ORF">METZ01_LOCUS234073</name>
</gene>
<accession>A0A382H206</accession>
<reference evidence="1" key="1">
    <citation type="submission" date="2018-05" db="EMBL/GenBank/DDBJ databases">
        <authorList>
            <person name="Lanie J.A."/>
            <person name="Ng W.-L."/>
            <person name="Kazmierczak K.M."/>
            <person name="Andrzejewski T.M."/>
            <person name="Davidsen T.M."/>
            <person name="Wayne K.J."/>
            <person name="Tettelin H."/>
            <person name="Glass J.I."/>
            <person name="Rusch D."/>
            <person name="Podicherti R."/>
            <person name="Tsui H.-C.T."/>
            <person name="Winkler M.E."/>
        </authorList>
    </citation>
    <scope>NUCLEOTIDE SEQUENCE</scope>
</reference>
<sequence length="69" mass="7640">MHTVCAVAVRMGSTRLPGKTLIDVKGEPLLRHLLKRLNVCGRLDQIVVATTCLSEDDVIETYCRENSVT</sequence>
<evidence type="ECO:0000313" key="1">
    <source>
        <dbReference type="EMBL" id="SVB81219.1"/>
    </source>
</evidence>
<protein>
    <recommendedName>
        <fullName evidence="2">Acylneuraminate cytidylyltransferase</fullName>
    </recommendedName>
</protein>
<dbReference type="AlphaFoldDB" id="A0A382H206"/>
<dbReference type="InterPro" id="IPR029044">
    <property type="entry name" value="Nucleotide-diphossugar_trans"/>
</dbReference>
<dbReference type="GO" id="GO:0005829">
    <property type="term" value="C:cytosol"/>
    <property type="evidence" value="ECO:0007669"/>
    <property type="project" value="TreeGrafter"/>
</dbReference>
<dbReference type="InterPro" id="IPR003329">
    <property type="entry name" value="Cytidylyl_trans"/>
</dbReference>
<evidence type="ECO:0008006" key="2">
    <source>
        <dbReference type="Google" id="ProtNLM"/>
    </source>
</evidence>
<dbReference type="Pfam" id="PF02348">
    <property type="entry name" value="CTP_transf_3"/>
    <property type="match status" value="1"/>
</dbReference>
<name>A0A382H206_9ZZZZ</name>
<dbReference type="PANTHER" id="PTHR42866">
    <property type="entry name" value="3-DEOXY-MANNO-OCTULOSONATE CYTIDYLYLTRANSFERASE"/>
    <property type="match status" value="1"/>
</dbReference>
<feature type="non-terminal residue" evidence="1">
    <location>
        <position position="69"/>
    </location>
</feature>
<dbReference type="EMBL" id="UINC01058679">
    <property type="protein sequence ID" value="SVB81219.1"/>
    <property type="molecule type" value="Genomic_DNA"/>
</dbReference>
<proteinExistence type="predicted"/>
<dbReference type="SUPFAM" id="SSF53448">
    <property type="entry name" value="Nucleotide-diphospho-sugar transferases"/>
    <property type="match status" value="1"/>
</dbReference>
<organism evidence="1">
    <name type="scientific">marine metagenome</name>
    <dbReference type="NCBI Taxonomy" id="408172"/>
    <lineage>
        <taxon>unclassified sequences</taxon>
        <taxon>metagenomes</taxon>
        <taxon>ecological metagenomes</taxon>
    </lineage>
</organism>